<reference evidence="2" key="1">
    <citation type="submission" date="2014-09" db="EMBL/GenBank/DDBJ databases">
        <authorList>
            <person name="Magalhaes I.L.F."/>
            <person name="Oliveira U."/>
            <person name="Santos F.R."/>
            <person name="Vidigal T.H.D.A."/>
            <person name="Brescovit A.D."/>
            <person name="Santos A.J."/>
        </authorList>
    </citation>
    <scope>NUCLEOTIDE SEQUENCE</scope>
    <source>
        <tissue evidence="2">Shoot tissue taken approximately 20 cm above the soil surface</tissue>
    </source>
</reference>
<dbReference type="InterPro" id="IPR029472">
    <property type="entry name" value="Copia-like_N"/>
</dbReference>
<proteinExistence type="predicted"/>
<reference evidence="2" key="2">
    <citation type="journal article" date="2015" name="Data Brief">
        <title>Shoot transcriptome of the giant reed, Arundo donax.</title>
        <authorList>
            <person name="Barrero R.A."/>
            <person name="Guerrero F.D."/>
            <person name="Moolhuijzen P."/>
            <person name="Goolsby J.A."/>
            <person name="Tidwell J."/>
            <person name="Bellgard S.E."/>
            <person name="Bellgard M.I."/>
        </authorList>
    </citation>
    <scope>NUCLEOTIDE SEQUENCE</scope>
    <source>
        <tissue evidence="2">Shoot tissue taken approximately 20 cm above the soil surface</tissue>
    </source>
</reference>
<protein>
    <recommendedName>
        <fullName evidence="1">Retrotransposon Copia-like N-terminal domain-containing protein</fullName>
    </recommendedName>
</protein>
<name>A0A0A9CAX5_ARUDO</name>
<dbReference type="AlphaFoldDB" id="A0A0A9CAX5"/>
<feature type="domain" description="Retrotransposon Copia-like N-terminal" evidence="1">
    <location>
        <begin position="50"/>
        <end position="80"/>
    </location>
</feature>
<evidence type="ECO:0000313" key="2">
    <source>
        <dbReference type="EMBL" id="JAD68632.1"/>
    </source>
</evidence>
<organism evidence="2">
    <name type="scientific">Arundo donax</name>
    <name type="common">Giant reed</name>
    <name type="synonym">Donax arundinaceus</name>
    <dbReference type="NCBI Taxonomy" id="35708"/>
    <lineage>
        <taxon>Eukaryota</taxon>
        <taxon>Viridiplantae</taxon>
        <taxon>Streptophyta</taxon>
        <taxon>Embryophyta</taxon>
        <taxon>Tracheophyta</taxon>
        <taxon>Spermatophyta</taxon>
        <taxon>Magnoliopsida</taxon>
        <taxon>Liliopsida</taxon>
        <taxon>Poales</taxon>
        <taxon>Poaceae</taxon>
        <taxon>PACMAD clade</taxon>
        <taxon>Arundinoideae</taxon>
        <taxon>Arundineae</taxon>
        <taxon>Arundo</taxon>
    </lineage>
</organism>
<accession>A0A0A9CAX5</accession>
<dbReference type="Pfam" id="PF14244">
    <property type="entry name" value="Retrotran_gag_3"/>
    <property type="match status" value="1"/>
</dbReference>
<dbReference type="EMBL" id="GBRH01229263">
    <property type="protein sequence ID" value="JAD68632.1"/>
    <property type="molecule type" value="Transcribed_RNA"/>
</dbReference>
<sequence>MGENQGIEQILGKLVELLTEKKTESPSSSKESVPPTDVVQKLELMPNDIKLEGIKNYLAWSRRALLLLKVKKLEGFVSGKAA</sequence>
<evidence type="ECO:0000259" key="1">
    <source>
        <dbReference type="Pfam" id="PF14244"/>
    </source>
</evidence>